<evidence type="ECO:0000259" key="4">
    <source>
        <dbReference type="Pfam" id="PF06985"/>
    </source>
</evidence>
<protein>
    <recommendedName>
        <fullName evidence="8">Heterokaryon incompatibility domain-containing protein</fullName>
    </recommendedName>
</protein>
<proteinExistence type="predicted"/>
<dbReference type="Pfam" id="PF12796">
    <property type="entry name" value="Ank_2"/>
    <property type="match status" value="2"/>
</dbReference>
<feature type="compositionally biased region" description="Polar residues" evidence="3">
    <location>
        <begin position="88"/>
        <end position="102"/>
    </location>
</feature>
<feature type="repeat" description="ANK" evidence="2">
    <location>
        <begin position="992"/>
        <end position="1024"/>
    </location>
</feature>
<accession>A0A8H4R8J6</accession>
<dbReference type="InterPro" id="IPR056884">
    <property type="entry name" value="NPHP3-like_N"/>
</dbReference>
<dbReference type="PANTHER" id="PTHR33112:SF16">
    <property type="entry name" value="HETEROKARYON INCOMPATIBILITY DOMAIN-CONTAINING PROTEIN"/>
    <property type="match status" value="1"/>
</dbReference>
<evidence type="ECO:0000256" key="2">
    <source>
        <dbReference type="PROSITE-ProRule" id="PRU00023"/>
    </source>
</evidence>
<reference evidence="6 7" key="1">
    <citation type="submission" date="2020-03" db="EMBL/GenBank/DDBJ databases">
        <title>Draft Genome Sequence of Cudoniella acicularis.</title>
        <authorList>
            <person name="Buettner E."/>
            <person name="Kellner H."/>
        </authorList>
    </citation>
    <scope>NUCLEOTIDE SEQUENCE [LARGE SCALE GENOMIC DNA]</scope>
    <source>
        <strain evidence="6 7">DSM 108380</strain>
    </source>
</reference>
<feature type="repeat" description="ANK" evidence="2">
    <location>
        <begin position="827"/>
        <end position="859"/>
    </location>
</feature>
<dbReference type="InterPro" id="IPR036770">
    <property type="entry name" value="Ankyrin_rpt-contain_sf"/>
</dbReference>
<evidence type="ECO:0000256" key="3">
    <source>
        <dbReference type="SAM" id="MobiDB-lite"/>
    </source>
</evidence>
<evidence type="ECO:0000256" key="1">
    <source>
        <dbReference type="ARBA" id="ARBA00022737"/>
    </source>
</evidence>
<keyword evidence="2" id="KW-0040">ANK repeat</keyword>
<evidence type="ECO:0000313" key="6">
    <source>
        <dbReference type="EMBL" id="KAF4624234.1"/>
    </source>
</evidence>
<feature type="domain" description="Heterokaryon incompatibility" evidence="4">
    <location>
        <begin position="1255"/>
        <end position="1406"/>
    </location>
</feature>
<feature type="region of interest" description="Disordered" evidence="3">
    <location>
        <begin position="1"/>
        <end position="54"/>
    </location>
</feature>
<sequence length="1691" mass="188895">MGCNCLKSSKADNEEQATLTPRIVRSASRNHASQPPMTKSSVPQRCSAGAEVKDTPAGQKIVATKTIIDGEAVDVTNPSLSPVVKTVHGSTDNAEISSPNKLSKSNTVSSTSVHSAASPKSAHDESTSLWKAAYDEVKNTDPSLIEDLETVIKADASISAEADLKEQIALVVKVQKDRMESKQWSFPWFGKTLKIRELMMSDAEKHQEALKGLERVTKILWCYAAADRALFEDPTTRDAYSKALLPLYIELLKYNCTAAQYFSQKTLKRIWKNTTGSTSWSDNSAQIIILDDDCRRAIQILGFGRLQHLLGNQRLVLEQILKSAHSSRIEKQEILSWMSTVPYGADHENVRENLGKLYQSSGQWIFRHSKFQEWQNSDSGIFVLRGTAGTGKSSLTSIVIQALLDNPNGYLAYFYCSRKEKTTQRNDTTMVVRTLVKALSVSGHPAFEAFSENYRNSETQRAGGCQLQLQSCLSLLSKSLDDNPLKSVVFVIDAIDECAQPAALLSALNEIRGSNTQARNIRIFMSSRDGPDIEVHFPDIVEVDIAKNNGDDIRSYLGTEIPYRRKLDRDSVMTDSQALELQKVLHEYANGMFQWVVLEIEIFLSKIDDAKIALEETIDAKIENLKMSELEPIDQLDEAYDQIYAASVGRNDPGRRVVVDNALQWLLCSYRDLNIEELLIAVSIKRDGTKYRNLRKRKLRNLLSNFLTEGPSGEVRLAHLTIRPYLEKRTVDGQFIFGFSNINLTAALTCLHMMRFSSAEGTHLQDDSIIEMEDCDSVNVKGFKAYSSFYWSSHSRAASKSKKHPKELQELLESMYGSIKSGPSDGFTWTPFHNAIEQGQNEAVEYLIASNVSLDQQDKLGNTPLHEAVQYKNSQAIQLLLQGGAMIQIKNNNGNTPLHLAAFTSDYGIVHQLLREEASPNEVNLSGQAPIHVAVLHGCTEAVRAFISAGVDIDFRDHLKNSALHYAVVTNQSNIASMLIQVGCAMNPQNEDGNSPLHFATRIASKALSTLLLRNAAIVDIRNREIQTPIDSGFLTGLPSEVTRTLLEALAIEKTTPKVLPKYEFDVETLGLCSKCESFPFWLNTSAQSMYHEHHSSYRALQQSADKGCRLCDVISKSILADMGSIPTDQQATYLAVKFVLSRDHEDGNSQDLFMVRMGPEIVTSLELFVAKANNNVAEDIDGRIILSGRPTAKCPYIETCFPLVRQWISECNSQHHQTCHSLSNPLPKRLINVGEAEISEPRLELTLPGQRGSYIWLSYSWGVVNPPQTTTKNLSYFIRGISFQTLPKTFQDAIYLARKLGISYIYIDALCVIHDDPEDKAAEMPMLARYVAGATFTFAAISLSDPSGGLFGQRSDVNSLLSLRILSPTGQASSNPNFIQLRRPLKTPEQCLPDFVLSRGWLVQEIILSQRLLFFHPDQVFWNCNLCLRSEGNSTSQQPILRLGMGATATIEFDIAQQNYLMPWYSLIELFSQTTLTYTPDRLIALSGIAHCVQDELGIQYAAGIWREDLVRGLLWRYQTKDSLKPPGLYIAPSWSWAALVGPLSYSFARSVYSLSTGNSSYKDAALQIIDISLNIRSEDMFGEIWGDYINLSAMTRSLSDADPLDHLECFFDLLEYEKAFLEGSKEYNCVIIAQHYLGITDKGSRWIGLLVEEGTTESDPLELTRVGLFVGPTLDRPLDKWVRREIKIY</sequence>
<evidence type="ECO:0000259" key="5">
    <source>
        <dbReference type="Pfam" id="PF24883"/>
    </source>
</evidence>
<feature type="region of interest" description="Disordered" evidence="3">
    <location>
        <begin position="86"/>
        <end position="125"/>
    </location>
</feature>
<dbReference type="PROSITE" id="PS50088">
    <property type="entry name" value="ANK_REPEAT"/>
    <property type="match status" value="6"/>
</dbReference>
<dbReference type="OrthoDB" id="7464126at2759"/>
<dbReference type="InterPro" id="IPR027417">
    <property type="entry name" value="P-loop_NTPase"/>
</dbReference>
<keyword evidence="1" id="KW-0677">Repeat</keyword>
<dbReference type="Pfam" id="PF24883">
    <property type="entry name" value="NPHP3_N"/>
    <property type="match status" value="1"/>
</dbReference>
<name>A0A8H4R8J6_9HELO</name>
<feature type="repeat" description="ANK" evidence="2">
    <location>
        <begin position="926"/>
        <end position="958"/>
    </location>
</feature>
<dbReference type="PROSITE" id="PS50297">
    <property type="entry name" value="ANK_REP_REGION"/>
    <property type="match status" value="4"/>
</dbReference>
<feature type="repeat" description="ANK" evidence="2">
    <location>
        <begin position="893"/>
        <end position="925"/>
    </location>
</feature>
<dbReference type="Proteomes" id="UP000566819">
    <property type="component" value="Unassembled WGS sequence"/>
</dbReference>
<dbReference type="Gene3D" id="3.40.50.300">
    <property type="entry name" value="P-loop containing nucleotide triphosphate hydrolases"/>
    <property type="match status" value="1"/>
</dbReference>
<dbReference type="InterPro" id="IPR010730">
    <property type="entry name" value="HET"/>
</dbReference>
<feature type="compositionally biased region" description="Low complexity" evidence="3">
    <location>
        <begin position="103"/>
        <end position="120"/>
    </location>
</feature>
<feature type="compositionally biased region" description="Polar residues" evidence="3">
    <location>
        <begin position="27"/>
        <end position="44"/>
    </location>
</feature>
<feature type="repeat" description="ANK" evidence="2">
    <location>
        <begin position="860"/>
        <end position="892"/>
    </location>
</feature>
<dbReference type="Gene3D" id="1.25.40.20">
    <property type="entry name" value="Ankyrin repeat-containing domain"/>
    <property type="match status" value="2"/>
</dbReference>
<keyword evidence="7" id="KW-1185">Reference proteome</keyword>
<organism evidence="6 7">
    <name type="scientific">Cudoniella acicularis</name>
    <dbReference type="NCBI Taxonomy" id="354080"/>
    <lineage>
        <taxon>Eukaryota</taxon>
        <taxon>Fungi</taxon>
        <taxon>Dikarya</taxon>
        <taxon>Ascomycota</taxon>
        <taxon>Pezizomycotina</taxon>
        <taxon>Leotiomycetes</taxon>
        <taxon>Helotiales</taxon>
        <taxon>Tricladiaceae</taxon>
        <taxon>Cudoniella</taxon>
    </lineage>
</organism>
<gene>
    <name evidence="6" type="ORF">G7Y89_g13939</name>
</gene>
<feature type="repeat" description="ANK" evidence="2">
    <location>
        <begin position="959"/>
        <end position="991"/>
    </location>
</feature>
<evidence type="ECO:0008006" key="8">
    <source>
        <dbReference type="Google" id="ProtNLM"/>
    </source>
</evidence>
<dbReference type="PANTHER" id="PTHR33112">
    <property type="entry name" value="DOMAIN PROTEIN, PUTATIVE-RELATED"/>
    <property type="match status" value="1"/>
</dbReference>
<dbReference type="SMART" id="SM00248">
    <property type="entry name" value="ANK"/>
    <property type="match status" value="6"/>
</dbReference>
<dbReference type="Pfam" id="PF06985">
    <property type="entry name" value="HET"/>
    <property type="match status" value="1"/>
</dbReference>
<dbReference type="SUPFAM" id="SSF52540">
    <property type="entry name" value="P-loop containing nucleoside triphosphate hydrolases"/>
    <property type="match status" value="1"/>
</dbReference>
<dbReference type="SUPFAM" id="SSF48403">
    <property type="entry name" value="Ankyrin repeat"/>
    <property type="match status" value="1"/>
</dbReference>
<evidence type="ECO:0000313" key="7">
    <source>
        <dbReference type="Proteomes" id="UP000566819"/>
    </source>
</evidence>
<feature type="domain" description="Nephrocystin 3-like N-terminal" evidence="5">
    <location>
        <begin position="361"/>
        <end position="528"/>
    </location>
</feature>
<comment type="caution">
    <text evidence="6">The sequence shown here is derived from an EMBL/GenBank/DDBJ whole genome shotgun (WGS) entry which is preliminary data.</text>
</comment>
<dbReference type="EMBL" id="JAAMPI010001725">
    <property type="protein sequence ID" value="KAF4624234.1"/>
    <property type="molecule type" value="Genomic_DNA"/>
</dbReference>
<dbReference type="InterPro" id="IPR002110">
    <property type="entry name" value="Ankyrin_rpt"/>
</dbReference>